<sequence length="81" mass="8985">MTGSIYTGEFFLVTLQIDPANTECTDSYSILARNADVAIKFAKEQAERDGYEYGEIRGLTILAGPEWAAGDLSKIFEYIPQ</sequence>
<accession>A0A0F9EY69</accession>
<comment type="caution">
    <text evidence="1">The sequence shown here is derived from an EMBL/GenBank/DDBJ whole genome shotgun (WGS) entry which is preliminary data.</text>
</comment>
<evidence type="ECO:0000313" key="1">
    <source>
        <dbReference type="EMBL" id="KKL71201.1"/>
    </source>
</evidence>
<protein>
    <submittedName>
        <fullName evidence="1">Uncharacterized protein</fullName>
    </submittedName>
</protein>
<name>A0A0F9EY69_9ZZZZ</name>
<dbReference type="EMBL" id="LAZR01025661">
    <property type="protein sequence ID" value="KKL71201.1"/>
    <property type="molecule type" value="Genomic_DNA"/>
</dbReference>
<proteinExistence type="predicted"/>
<gene>
    <name evidence="1" type="ORF">LCGC14_2097300</name>
</gene>
<reference evidence="1" key="1">
    <citation type="journal article" date="2015" name="Nature">
        <title>Complex archaea that bridge the gap between prokaryotes and eukaryotes.</title>
        <authorList>
            <person name="Spang A."/>
            <person name="Saw J.H."/>
            <person name="Jorgensen S.L."/>
            <person name="Zaremba-Niedzwiedzka K."/>
            <person name="Martijn J."/>
            <person name="Lind A.E."/>
            <person name="van Eijk R."/>
            <person name="Schleper C."/>
            <person name="Guy L."/>
            <person name="Ettema T.J."/>
        </authorList>
    </citation>
    <scope>NUCLEOTIDE SEQUENCE</scope>
</reference>
<organism evidence="1">
    <name type="scientific">marine sediment metagenome</name>
    <dbReference type="NCBI Taxonomy" id="412755"/>
    <lineage>
        <taxon>unclassified sequences</taxon>
        <taxon>metagenomes</taxon>
        <taxon>ecological metagenomes</taxon>
    </lineage>
</organism>
<dbReference type="AlphaFoldDB" id="A0A0F9EY69"/>